<name>A0A061ADV9_ONCMY</name>
<organism evidence="2 3">
    <name type="scientific">Oncorhynchus mykiss</name>
    <name type="common">Rainbow trout</name>
    <name type="synonym">Salmo gairdneri</name>
    <dbReference type="NCBI Taxonomy" id="8022"/>
    <lineage>
        <taxon>Eukaryota</taxon>
        <taxon>Metazoa</taxon>
        <taxon>Chordata</taxon>
        <taxon>Craniata</taxon>
        <taxon>Vertebrata</taxon>
        <taxon>Euteleostomi</taxon>
        <taxon>Actinopterygii</taxon>
        <taxon>Neopterygii</taxon>
        <taxon>Teleostei</taxon>
        <taxon>Protacanthopterygii</taxon>
        <taxon>Salmoniformes</taxon>
        <taxon>Salmonidae</taxon>
        <taxon>Salmoninae</taxon>
        <taxon>Oncorhynchus</taxon>
    </lineage>
</organism>
<reference evidence="2" key="2">
    <citation type="submission" date="2014-03" db="EMBL/GenBank/DDBJ databases">
        <authorList>
            <person name="Genoscope - CEA"/>
        </authorList>
    </citation>
    <scope>NUCLEOTIDE SEQUENCE</scope>
</reference>
<dbReference type="InterPro" id="IPR011990">
    <property type="entry name" value="TPR-like_helical_dom_sf"/>
</dbReference>
<dbReference type="PANTHER" id="PTHR16091">
    <property type="entry name" value="TTC17 PROTEIN"/>
    <property type="match status" value="1"/>
</dbReference>
<dbReference type="GO" id="GO:0044782">
    <property type="term" value="P:cilium organization"/>
    <property type="evidence" value="ECO:0007669"/>
    <property type="project" value="TreeGrafter"/>
</dbReference>
<protein>
    <submittedName>
        <fullName evidence="2">Uncharacterized protein</fullName>
    </submittedName>
</protein>
<dbReference type="SUPFAM" id="SSF48452">
    <property type="entry name" value="TPR-like"/>
    <property type="match status" value="1"/>
</dbReference>
<dbReference type="GO" id="GO:0005737">
    <property type="term" value="C:cytoplasm"/>
    <property type="evidence" value="ECO:0007669"/>
    <property type="project" value="TreeGrafter"/>
</dbReference>
<feature type="coiled-coil region" evidence="1">
    <location>
        <begin position="35"/>
        <end position="69"/>
    </location>
</feature>
<dbReference type="STRING" id="8022.A0A061ADV9"/>
<dbReference type="PANTHER" id="PTHR16091:SF1">
    <property type="entry name" value="TETRATRICOPEPTIDE REPEAT PROTEIN 17"/>
    <property type="match status" value="1"/>
</dbReference>
<sequence>MLGEYNHSVLCYEQALQAQPGFEQALRRKHAVLCQQKLEQRLEAQHRSLQRTLNELKEYQKQHDHYLRQQEALDKYKLLQEEQILRNIIHETQMAKEAQLGEMLYIYTHTHTLARNIYSHTLAHNIYAHTLTHNKQTHSLAHNIHTHSYAIHTLEYNTHTQAQYTLTDTHTHKYTQCIWMSSHRSSIYLHEHIIIHPFRLCV</sequence>
<evidence type="ECO:0000256" key="1">
    <source>
        <dbReference type="SAM" id="Coils"/>
    </source>
</evidence>
<dbReference type="AlphaFoldDB" id="A0A061ADV9"/>
<evidence type="ECO:0000313" key="2">
    <source>
        <dbReference type="EMBL" id="CDR18082.1"/>
    </source>
</evidence>
<dbReference type="GO" id="GO:0030041">
    <property type="term" value="P:actin filament polymerization"/>
    <property type="evidence" value="ECO:0007669"/>
    <property type="project" value="TreeGrafter"/>
</dbReference>
<gene>
    <name evidence="2" type="ORF">GSONMT00036077001</name>
</gene>
<dbReference type="EMBL" id="FR974958">
    <property type="protein sequence ID" value="CDR18082.1"/>
    <property type="molecule type" value="Genomic_DNA"/>
</dbReference>
<dbReference type="PaxDb" id="8022-A0A061ADV9"/>
<proteinExistence type="predicted"/>
<dbReference type="InterPro" id="IPR052630">
    <property type="entry name" value="TTC17"/>
</dbReference>
<reference evidence="2" key="1">
    <citation type="journal article" date="2014" name="Nat. Commun.">
        <title>The rainbow trout genome provides novel insights into evolution after whole-genome duplication in vertebrates.</title>
        <authorList>
            <person name="Berthelot C."/>
            <person name="Brunet F."/>
            <person name="Chalopin D."/>
            <person name="Juanchich A."/>
            <person name="Bernard M."/>
            <person name="Noel B."/>
            <person name="Bento P."/>
            <person name="Da Silva C."/>
            <person name="Labadie K."/>
            <person name="Alberti A."/>
            <person name="Aury J.M."/>
            <person name="Louis A."/>
            <person name="Dehais P."/>
            <person name="Bardou P."/>
            <person name="Montfort J."/>
            <person name="Klopp C."/>
            <person name="Cabau C."/>
            <person name="Gaspin C."/>
            <person name="Thorgaard G.H."/>
            <person name="Boussaha M."/>
            <person name="Quillet E."/>
            <person name="Guyomard R."/>
            <person name="Galiana D."/>
            <person name="Bobe J."/>
            <person name="Volff J.N."/>
            <person name="Genet C."/>
            <person name="Wincker P."/>
            <person name="Jaillon O."/>
            <person name="Roest Crollius H."/>
            <person name="Guiguen Y."/>
        </authorList>
    </citation>
    <scope>NUCLEOTIDE SEQUENCE [LARGE SCALE GENOMIC DNA]</scope>
</reference>
<dbReference type="GO" id="GO:0015629">
    <property type="term" value="C:actin cytoskeleton"/>
    <property type="evidence" value="ECO:0007669"/>
    <property type="project" value="TreeGrafter"/>
</dbReference>
<evidence type="ECO:0000313" key="3">
    <source>
        <dbReference type="Proteomes" id="UP000193380"/>
    </source>
</evidence>
<accession>A0A061ADV9</accession>
<keyword evidence="1" id="KW-0175">Coiled coil</keyword>
<dbReference type="Proteomes" id="UP000193380">
    <property type="component" value="Unassembled WGS sequence"/>
</dbReference>